<feature type="transmembrane region" description="Helical" evidence="5">
    <location>
        <begin position="49"/>
        <end position="72"/>
    </location>
</feature>
<feature type="transmembrane region" description="Helical" evidence="5">
    <location>
        <begin position="84"/>
        <end position="103"/>
    </location>
</feature>
<name>A0A1I1AW88_9CELL</name>
<keyword evidence="4 5" id="KW-0472">Membrane</keyword>
<dbReference type="AlphaFoldDB" id="A0A1I1AW88"/>
<evidence type="ECO:0000256" key="3">
    <source>
        <dbReference type="ARBA" id="ARBA00022989"/>
    </source>
</evidence>
<dbReference type="Proteomes" id="UP000199012">
    <property type="component" value="Unassembled WGS sequence"/>
</dbReference>
<feature type="transmembrane region" description="Helical" evidence="5">
    <location>
        <begin position="6"/>
        <end position="28"/>
    </location>
</feature>
<dbReference type="InterPro" id="IPR007318">
    <property type="entry name" value="Phopholipid_MeTrfase"/>
</dbReference>
<evidence type="ECO:0000256" key="1">
    <source>
        <dbReference type="ARBA" id="ARBA00004127"/>
    </source>
</evidence>
<dbReference type="OrthoDB" id="941586at2"/>
<evidence type="ECO:0000313" key="7">
    <source>
        <dbReference type="Proteomes" id="UP000199012"/>
    </source>
</evidence>
<evidence type="ECO:0000256" key="5">
    <source>
        <dbReference type="SAM" id="Phobius"/>
    </source>
</evidence>
<accession>A0A1I1AW88</accession>
<evidence type="ECO:0000256" key="4">
    <source>
        <dbReference type="ARBA" id="ARBA00023136"/>
    </source>
</evidence>
<comment type="subcellular location">
    <subcellularLocation>
        <location evidence="1">Endomembrane system</location>
        <topology evidence="1">Multi-pass membrane protein</topology>
    </subcellularLocation>
</comment>
<dbReference type="GO" id="GO:0008168">
    <property type="term" value="F:methyltransferase activity"/>
    <property type="evidence" value="ECO:0007669"/>
    <property type="project" value="UniProtKB-KW"/>
</dbReference>
<reference evidence="6 7" key="1">
    <citation type="submission" date="2016-10" db="EMBL/GenBank/DDBJ databases">
        <authorList>
            <person name="de Groot N.N."/>
        </authorList>
    </citation>
    <scope>NUCLEOTIDE SEQUENCE [LARGE SCALE GENOMIC DNA]</scope>
    <source>
        <strain evidence="6 7">CGMCC 4.6945</strain>
    </source>
</reference>
<keyword evidence="2 5" id="KW-0812">Transmembrane</keyword>
<dbReference type="Pfam" id="PF04191">
    <property type="entry name" value="PEMT"/>
    <property type="match status" value="1"/>
</dbReference>
<dbReference type="PANTHER" id="PTHR43847:SF1">
    <property type="entry name" value="BLL3993 PROTEIN"/>
    <property type="match status" value="1"/>
</dbReference>
<dbReference type="EMBL" id="FOKA01000024">
    <property type="protein sequence ID" value="SFB42127.1"/>
    <property type="molecule type" value="Genomic_DNA"/>
</dbReference>
<dbReference type="Gene3D" id="1.20.120.1630">
    <property type="match status" value="1"/>
</dbReference>
<keyword evidence="7" id="KW-1185">Reference proteome</keyword>
<protein>
    <submittedName>
        <fullName evidence="6">Protein-S-isoprenylcysteine O-methyltransferase Ste14</fullName>
    </submittedName>
</protein>
<evidence type="ECO:0000313" key="6">
    <source>
        <dbReference type="EMBL" id="SFB42127.1"/>
    </source>
</evidence>
<dbReference type="STRING" id="988821.SAMN05421867_12418"/>
<sequence>MNHDSAATLAFTMFVVGVVATFGVRTWAHRRRTGASGFSGISGSPWSAAWWGGVLFVAALLLAAAGLTLAALGVVEPPPGVPAALGWVGVVVAVVGFAVTLAAQSGMGASWRIGVDQTERTELVTTGLFRLVRNPIFTAMCAALVGLMLMSPSVITVGATICLIAAVELQVRVVEEPYLLATHGATYARYTAEVGRFLPGLGRSMTSRQRRVESP</sequence>
<dbReference type="GO" id="GO:0012505">
    <property type="term" value="C:endomembrane system"/>
    <property type="evidence" value="ECO:0007669"/>
    <property type="project" value="UniProtKB-SubCell"/>
</dbReference>
<keyword evidence="6" id="KW-0489">Methyltransferase</keyword>
<dbReference type="PANTHER" id="PTHR43847">
    <property type="entry name" value="BLL3993 PROTEIN"/>
    <property type="match status" value="1"/>
</dbReference>
<organism evidence="6 7">
    <name type="scientific">Cellulomonas marina</name>
    <dbReference type="NCBI Taxonomy" id="988821"/>
    <lineage>
        <taxon>Bacteria</taxon>
        <taxon>Bacillati</taxon>
        <taxon>Actinomycetota</taxon>
        <taxon>Actinomycetes</taxon>
        <taxon>Micrococcales</taxon>
        <taxon>Cellulomonadaceae</taxon>
        <taxon>Cellulomonas</taxon>
    </lineage>
</organism>
<gene>
    <name evidence="6" type="ORF">SAMN05421867_12418</name>
</gene>
<evidence type="ECO:0000256" key="2">
    <source>
        <dbReference type="ARBA" id="ARBA00022692"/>
    </source>
</evidence>
<dbReference type="GO" id="GO:0032259">
    <property type="term" value="P:methylation"/>
    <property type="evidence" value="ECO:0007669"/>
    <property type="project" value="UniProtKB-KW"/>
</dbReference>
<dbReference type="RefSeq" id="WP_090035253.1">
    <property type="nucleotide sequence ID" value="NZ_BONM01000043.1"/>
</dbReference>
<dbReference type="InterPro" id="IPR052527">
    <property type="entry name" value="Metal_cation-efflux_comp"/>
</dbReference>
<keyword evidence="6" id="KW-0808">Transferase</keyword>
<keyword evidence="3 5" id="KW-1133">Transmembrane helix</keyword>
<proteinExistence type="predicted"/>
<feature type="transmembrane region" description="Helical" evidence="5">
    <location>
        <begin position="136"/>
        <end position="167"/>
    </location>
</feature>